<dbReference type="GO" id="GO:0000422">
    <property type="term" value="P:autophagy of mitochondrion"/>
    <property type="evidence" value="ECO:0007669"/>
    <property type="project" value="TreeGrafter"/>
</dbReference>
<dbReference type="InParanoid" id="B5Y4R4"/>
<dbReference type="eggNOG" id="KOG2976">
    <property type="taxonomic scope" value="Eukaryota"/>
</dbReference>
<reference evidence="10 11" key="1">
    <citation type="journal article" date="2008" name="Nature">
        <title>The Phaeodactylum genome reveals the evolutionary history of diatom genomes.</title>
        <authorList>
            <person name="Bowler C."/>
            <person name="Allen A.E."/>
            <person name="Badger J.H."/>
            <person name="Grimwood J."/>
            <person name="Jabbari K."/>
            <person name="Kuo A."/>
            <person name="Maheswari U."/>
            <person name="Martens C."/>
            <person name="Maumus F."/>
            <person name="Otillar R.P."/>
            <person name="Rayko E."/>
            <person name="Salamov A."/>
            <person name="Vandepoele K."/>
            <person name="Beszteri B."/>
            <person name="Gruber A."/>
            <person name="Heijde M."/>
            <person name="Katinka M."/>
            <person name="Mock T."/>
            <person name="Valentin K."/>
            <person name="Verret F."/>
            <person name="Berges J.A."/>
            <person name="Brownlee C."/>
            <person name="Cadoret J.P."/>
            <person name="Chiovitti A."/>
            <person name="Choi C.J."/>
            <person name="Coesel S."/>
            <person name="De Martino A."/>
            <person name="Detter J.C."/>
            <person name="Durkin C."/>
            <person name="Falciatore A."/>
            <person name="Fournet J."/>
            <person name="Haruta M."/>
            <person name="Huysman M.J."/>
            <person name="Jenkins B.D."/>
            <person name="Jiroutova K."/>
            <person name="Jorgensen R.E."/>
            <person name="Joubert Y."/>
            <person name="Kaplan A."/>
            <person name="Kroger N."/>
            <person name="Kroth P.G."/>
            <person name="La Roche J."/>
            <person name="Lindquist E."/>
            <person name="Lommer M."/>
            <person name="Martin-Jezequel V."/>
            <person name="Lopez P.J."/>
            <person name="Lucas S."/>
            <person name="Mangogna M."/>
            <person name="McGinnis K."/>
            <person name="Medlin L.K."/>
            <person name="Montsant A."/>
            <person name="Oudot-Le Secq M.P."/>
            <person name="Napoli C."/>
            <person name="Obornik M."/>
            <person name="Parker M.S."/>
            <person name="Petit J.L."/>
            <person name="Porcel B.M."/>
            <person name="Poulsen N."/>
            <person name="Robison M."/>
            <person name="Rychlewski L."/>
            <person name="Rynearson T.A."/>
            <person name="Schmutz J."/>
            <person name="Shapiro H."/>
            <person name="Siaut M."/>
            <person name="Stanley M."/>
            <person name="Sussman M.R."/>
            <person name="Taylor A.R."/>
            <person name="Vardi A."/>
            <person name="von Dassow P."/>
            <person name="Vyverman W."/>
            <person name="Willis A."/>
            <person name="Wyrwicz L.S."/>
            <person name="Rokhsar D.S."/>
            <person name="Weissenbach J."/>
            <person name="Armbrust E.V."/>
            <person name="Green B.R."/>
            <person name="Van de Peer Y."/>
            <person name="Grigoriev I.V."/>
        </authorList>
    </citation>
    <scope>NUCLEOTIDE SEQUENCE [LARGE SCALE GENOMIC DNA]</scope>
    <source>
        <strain evidence="10 11">CCAP 1055/1</strain>
    </source>
</reference>
<dbReference type="InterPro" id="IPR042526">
    <property type="entry name" value="Atg5_HR"/>
</dbReference>
<evidence type="ECO:0000256" key="6">
    <source>
        <dbReference type="SAM" id="MobiDB-lite"/>
    </source>
</evidence>
<comment type="function">
    <text evidence="5">Involved in autophagic vesicle formation.</text>
</comment>
<keyword evidence="11" id="KW-1185">Reference proteome</keyword>
<dbReference type="GO" id="GO:0005776">
    <property type="term" value="C:autophagosome"/>
    <property type="evidence" value="ECO:0007669"/>
    <property type="project" value="TreeGrafter"/>
</dbReference>
<dbReference type="GO" id="GO:0034045">
    <property type="term" value="C:phagophore assembly site membrane"/>
    <property type="evidence" value="ECO:0007669"/>
    <property type="project" value="UniProtKB-SubCell"/>
</dbReference>
<dbReference type="InterPro" id="IPR042527">
    <property type="entry name" value="Atg5_UblA_dom_sf"/>
</dbReference>
<evidence type="ECO:0000256" key="2">
    <source>
        <dbReference type="ARBA" id="ARBA00022499"/>
    </source>
</evidence>
<dbReference type="Pfam" id="PF20637">
    <property type="entry name" value="ATG5_HBR"/>
    <property type="match status" value="1"/>
</dbReference>
<dbReference type="GO" id="GO:0006995">
    <property type="term" value="P:cellular response to nitrogen starvation"/>
    <property type="evidence" value="ECO:0007669"/>
    <property type="project" value="TreeGrafter"/>
</dbReference>
<evidence type="ECO:0000259" key="8">
    <source>
        <dbReference type="Pfam" id="PF20637"/>
    </source>
</evidence>
<feature type="region of interest" description="Disordered" evidence="6">
    <location>
        <begin position="78"/>
        <end position="107"/>
    </location>
</feature>
<dbReference type="RefSeq" id="XP_002186339.1">
    <property type="nucleotide sequence ID" value="XM_002186303.1"/>
</dbReference>
<protein>
    <recommendedName>
        <fullName evidence="5">Autophagy protein 5</fullName>
    </recommendedName>
</protein>
<evidence type="ECO:0000256" key="1">
    <source>
        <dbReference type="ARBA" id="ARBA00006910"/>
    </source>
</evidence>
<gene>
    <name evidence="10" type="ORF">PHATR_43913</name>
</gene>
<evidence type="ECO:0000256" key="3">
    <source>
        <dbReference type="ARBA" id="ARBA00022843"/>
    </source>
</evidence>
<dbReference type="Gene3D" id="3.10.20.90">
    <property type="entry name" value="Phosphatidylinositol 3-kinase Catalytic Subunit, Chain A, domain 1"/>
    <property type="match status" value="1"/>
</dbReference>
<dbReference type="GO" id="GO:0044233">
    <property type="term" value="C:mitochondria-associated endoplasmic reticulum membrane contact site"/>
    <property type="evidence" value="ECO:0007669"/>
    <property type="project" value="TreeGrafter"/>
</dbReference>
<dbReference type="OrthoDB" id="272162at2759"/>
<dbReference type="GO" id="GO:0034727">
    <property type="term" value="P:piecemeal microautophagy of the nucleus"/>
    <property type="evidence" value="ECO:0007669"/>
    <property type="project" value="TreeGrafter"/>
</dbReference>
<dbReference type="InterPro" id="IPR048939">
    <property type="entry name" value="ATG5_UblA"/>
</dbReference>
<evidence type="ECO:0000259" key="9">
    <source>
        <dbReference type="Pfam" id="PF20638"/>
    </source>
</evidence>
<evidence type="ECO:0000313" key="11">
    <source>
        <dbReference type="Proteomes" id="UP000000759"/>
    </source>
</evidence>
<dbReference type="KEGG" id="pti:PHATR_43913"/>
<sequence>MVEDEGRRTQAANWHGSIPVVLTLSSRSLSSPTMPPPIHVLVPRNTYLHVGLQTAVNRLHRFAPTTLSFVSGMIQKEPDPGASTFAEDDENDQADTNTASQTPSDSAIGRAADERYPVCWFEDEDTQFALRWHLFAGVLYDTKRAKVPSASSLPWKIRLHFTAYPTSQILPLEADRVLVQIQNFYKNSVKQALCLQYGNSKAAMNLTKESHFRLWDAVLTTTYPLHRQVNDDLPTQTQETISQIPVRVLVNAARPPIQRACRDSSVQLGALLSQWLPDYFETVNDTAQAKDQVVQWRVGGIQPGLELPVFQLWKALCHPDYFLYVIVLTN</sequence>
<feature type="domain" description="Autophagy protein ATG5 UblB" evidence="7">
    <location>
        <begin position="243"/>
        <end position="327"/>
    </location>
</feature>
<evidence type="ECO:0000259" key="7">
    <source>
        <dbReference type="Pfam" id="PF04106"/>
    </source>
</evidence>
<comment type="subcellular location">
    <subcellularLocation>
        <location evidence="5">Preautophagosomal structure membrane</location>
        <topology evidence="5">Peripheral membrane protein</topology>
    </subcellularLocation>
</comment>
<organism evidence="10 11">
    <name type="scientific">Phaeodactylum tricornutum (strain CCAP 1055/1)</name>
    <dbReference type="NCBI Taxonomy" id="556484"/>
    <lineage>
        <taxon>Eukaryota</taxon>
        <taxon>Sar</taxon>
        <taxon>Stramenopiles</taxon>
        <taxon>Ochrophyta</taxon>
        <taxon>Bacillariophyta</taxon>
        <taxon>Bacillariophyceae</taxon>
        <taxon>Bacillariophycidae</taxon>
        <taxon>Naviculales</taxon>
        <taxon>Phaeodactylaceae</taxon>
        <taxon>Phaeodactylum</taxon>
    </lineage>
</organism>
<dbReference type="InterPro" id="IPR048940">
    <property type="entry name" value="ATG5_HBR"/>
</dbReference>
<keyword evidence="2 5" id="KW-1017">Isopeptide bond</keyword>
<dbReference type="Gene3D" id="1.10.246.190">
    <property type="entry name" value="Autophagy protein Apg5, helix rich domain"/>
    <property type="match status" value="1"/>
</dbReference>
<evidence type="ECO:0000313" key="10">
    <source>
        <dbReference type="EMBL" id="ACI65809.1"/>
    </source>
</evidence>
<dbReference type="OMA" id="SIQKAVW"/>
<reference evidence="11" key="2">
    <citation type="submission" date="2008-08" db="EMBL/GenBank/DDBJ databases">
        <authorList>
            <consortium name="Diatom Consortium"/>
            <person name="Grigoriev I."/>
            <person name="Grimwood J."/>
            <person name="Kuo A."/>
            <person name="Otillar R.P."/>
            <person name="Salamov A."/>
            <person name="Detter J.C."/>
            <person name="Lindquist E."/>
            <person name="Shapiro H."/>
            <person name="Lucas S."/>
            <person name="Glavina del Rio T."/>
            <person name="Pitluck S."/>
            <person name="Rokhsar D."/>
            <person name="Bowler C."/>
        </authorList>
    </citation>
    <scope>GENOME REANNOTATION</scope>
    <source>
        <strain evidence="11">CCAP 1055/1</strain>
    </source>
</reference>
<dbReference type="PANTHER" id="PTHR13040:SF2">
    <property type="entry name" value="AUTOPHAGY PROTEIN 5"/>
    <property type="match status" value="1"/>
</dbReference>
<dbReference type="AlphaFoldDB" id="B5Y4R4"/>
<feature type="domain" description="Autophagy protein ATG5 UblA" evidence="9">
    <location>
        <begin position="14"/>
        <end position="63"/>
    </location>
</feature>
<dbReference type="HOGENOM" id="CLU_051894_0_0_1"/>
<keyword evidence="4 5" id="KW-0072">Autophagy</keyword>
<dbReference type="GeneID" id="7204356"/>
<dbReference type="Pfam" id="PF20638">
    <property type="entry name" value="ATG5_UblA"/>
    <property type="match status" value="2"/>
</dbReference>
<comment type="similarity">
    <text evidence="1 5">Belongs to the ATG5 family.</text>
</comment>
<dbReference type="InterPro" id="IPR048318">
    <property type="entry name" value="ATG5_UblB"/>
</dbReference>
<feature type="compositionally biased region" description="Polar residues" evidence="6">
    <location>
        <begin position="94"/>
        <end position="105"/>
    </location>
</feature>
<feature type="domain" description="Autophagy protein ATG5 alpha-helical bundle region" evidence="8">
    <location>
        <begin position="180"/>
        <end position="233"/>
    </location>
</feature>
<dbReference type="GO" id="GO:0019776">
    <property type="term" value="F:Atg8-family ligase activity"/>
    <property type="evidence" value="ECO:0007669"/>
    <property type="project" value="TreeGrafter"/>
</dbReference>
<dbReference type="GO" id="GO:0061908">
    <property type="term" value="C:phagophore"/>
    <property type="evidence" value="ECO:0007669"/>
    <property type="project" value="TreeGrafter"/>
</dbReference>
<name>B5Y4R4_PHATC</name>
<comment type="subunit">
    <text evidence="5">Conjugated with ATG12.</text>
</comment>
<dbReference type="GO" id="GO:0034274">
    <property type="term" value="C:Atg12-Atg5-Atg16 complex"/>
    <property type="evidence" value="ECO:0007669"/>
    <property type="project" value="TreeGrafter"/>
</dbReference>
<dbReference type="STRING" id="556484.B5Y4R4"/>
<dbReference type="Proteomes" id="UP000000759">
    <property type="component" value="Chromosome 3"/>
</dbReference>
<dbReference type="PaxDb" id="2850-Phatr43913"/>
<evidence type="ECO:0000256" key="4">
    <source>
        <dbReference type="ARBA" id="ARBA00023006"/>
    </source>
</evidence>
<dbReference type="Gene3D" id="3.10.20.620">
    <property type="match status" value="1"/>
</dbReference>
<dbReference type="EMBL" id="CP001142">
    <property type="protein sequence ID" value="ACI65809.1"/>
    <property type="molecule type" value="Genomic_DNA"/>
</dbReference>
<accession>B5Y4R4</accession>
<dbReference type="Pfam" id="PF04106">
    <property type="entry name" value="ATG5_UblB"/>
    <property type="match status" value="1"/>
</dbReference>
<evidence type="ECO:0000256" key="5">
    <source>
        <dbReference type="RuleBase" id="RU361202"/>
    </source>
</evidence>
<keyword evidence="3 5" id="KW-0832">Ubl conjugation</keyword>
<dbReference type="PANTHER" id="PTHR13040">
    <property type="entry name" value="AUTOPHAGY PROTEIN 5"/>
    <property type="match status" value="1"/>
</dbReference>
<keyword evidence="5" id="KW-0472">Membrane</keyword>
<proteinExistence type="inferred from homology"/>
<dbReference type="InterPro" id="IPR007239">
    <property type="entry name" value="Atg5"/>
</dbReference>
<feature type="domain" description="Autophagy protein ATG5 UblA" evidence="9">
    <location>
        <begin position="117"/>
        <end position="161"/>
    </location>
</feature>